<sequence>MFTQIELYNTRRFSVPRHFTQPLFWLCISIVYAALSLVLCDVIAKVKPGVDVFAICNLLFCFIAFLLCVNILNILFVLMGVAPMLCIAPAIGVLNFFVDYIAPLSLYRAMNKGILLKERQRNARDPLFTNVLHLDSAATAVKQNMIAVLEFIWKKDQPGFAQLSV</sequence>
<name>A0ABQ9ZEG7_9CRUS</name>
<evidence type="ECO:0000313" key="2">
    <source>
        <dbReference type="EMBL" id="KAK4011322.1"/>
    </source>
</evidence>
<comment type="caution">
    <text evidence="2">The sequence shown here is derived from an EMBL/GenBank/DDBJ whole genome shotgun (WGS) entry which is preliminary data.</text>
</comment>
<evidence type="ECO:0000256" key="1">
    <source>
        <dbReference type="SAM" id="Phobius"/>
    </source>
</evidence>
<keyword evidence="1" id="KW-0472">Membrane</keyword>
<proteinExistence type="predicted"/>
<feature type="transmembrane region" description="Helical" evidence="1">
    <location>
        <begin position="82"/>
        <end position="102"/>
    </location>
</feature>
<evidence type="ECO:0000313" key="3">
    <source>
        <dbReference type="Proteomes" id="UP001234178"/>
    </source>
</evidence>
<feature type="transmembrane region" description="Helical" evidence="1">
    <location>
        <begin position="52"/>
        <end position="76"/>
    </location>
</feature>
<protein>
    <submittedName>
        <fullName evidence="2">Uncharacterized protein</fullName>
    </submittedName>
</protein>
<keyword evidence="3" id="KW-1185">Reference proteome</keyword>
<organism evidence="2 3">
    <name type="scientific">Daphnia magna</name>
    <dbReference type="NCBI Taxonomy" id="35525"/>
    <lineage>
        <taxon>Eukaryota</taxon>
        <taxon>Metazoa</taxon>
        <taxon>Ecdysozoa</taxon>
        <taxon>Arthropoda</taxon>
        <taxon>Crustacea</taxon>
        <taxon>Branchiopoda</taxon>
        <taxon>Diplostraca</taxon>
        <taxon>Cladocera</taxon>
        <taxon>Anomopoda</taxon>
        <taxon>Daphniidae</taxon>
        <taxon>Daphnia</taxon>
    </lineage>
</organism>
<accession>A0ABQ9ZEG7</accession>
<dbReference type="Proteomes" id="UP001234178">
    <property type="component" value="Unassembled WGS sequence"/>
</dbReference>
<feature type="transmembrane region" description="Helical" evidence="1">
    <location>
        <begin position="23"/>
        <end position="40"/>
    </location>
</feature>
<dbReference type="EMBL" id="JAOYFB010000003">
    <property type="protein sequence ID" value="KAK4011322.1"/>
    <property type="molecule type" value="Genomic_DNA"/>
</dbReference>
<keyword evidence="1" id="KW-1133">Transmembrane helix</keyword>
<gene>
    <name evidence="2" type="ORF">OUZ56_020438</name>
</gene>
<keyword evidence="1" id="KW-0812">Transmembrane</keyword>
<reference evidence="2 3" key="1">
    <citation type="journal article" date="2023" name="Nucleic Acids Res.">
        <title>The hologenome of Daphnia magna reveals possible DNA methylation and microbiome-mediated evolution of the host genome.</title>
        <authorList>
            <person name="Chaturvedi A."/>
            <person name="Li X."/>
            <person name="Dhandapani V."/>
            <person name="Marshall H."/>
            <person name="Kissane S."/>
            <person name="Cuenca-Cambronero M."/>
            <person name="Asole G."/>
            <person name="Calvet F."/>
            <person name="Ruiz-Romero M."/>
            <person name="Marangio P."/>
            <person name="Guigo R."/>
            <person name="Rago D."/>
            <person name="Mirbahai L."/>
            <person name="Eastwood N."/>
            <person name="Colbourne J.K."/>
            <person name="Zhou J."/>
            <person name="Mallon E."/>
            <person name="Orsini L."/>
        </authorList>
    </citation>
    <scope>NUCLEOTIDE SEQUENCE [LARGE SCALE GENOMIC DNA]</scope>
    <source>
        <strain evidence="2">LRV0_1</strain>
    </source>
</reference>